<dbReference type="PANTHER" id="PTHR31672">
    <property type="entry name" value="BNACNNG10540D PROTEIN"/>
    <property type="match status" value="1"/>
</dbReference>
<dbReference type="InterPro" id="IPR050796">
    <property type="entry name" value="SCF_F-box_component"/>
</dbReference>
<dbReference type="NCBIfam" id="TIGR01640">
    <property type="entry name" value="F_box_assoc_1"/>
    <property type="match status" value="1"/>
</dbReference>
<keyword evidence="3" id="KW-1185">Reference proteome</keyword>
<name>A0ABU6S9R2_9FABA</name>
<evidence type="ECO:0000313" key="2">
    <source>
        <dbReference type="EMBL" id="MED6133017.1"/>
    </source>
</evidence>
<dbReference type="SUPFAM" id="SSF81383">
    <property type="entry name" value="F-box domain"/>
    <property type="match status" value="1"/>
</dbReference>
<dbReference type="Proteomes" id="UP001341840">
    <property type="component" value="Unassembled WGS sequence"/>
</dbReference>
<organism evidence="2 3">
    <name type="scientific">Stylosanthes scabra</name>
    <dbReference type="NCBI Taxonomy" id="79078"/>
    <lineage>
        <taxon>Eukaryota</taxon>
        <taxon>Viridiplantae</taxon>
        <taxon>Streptophyta</taxon>
        <taxon>Embryophyta</taxon>
        <taxon>Tracheophyta</taxon>
        <taxon>Spermatophyta</taxon>
        <taxon>Magnoliopsida</taxon>
        <taxon>eudicotyledons</taxon>
        <taxon>Gunneridae</taxon>
        <taxon>Pentapetalae</taxon>
        <taxon>rosids</taxon>
        <taxon>fabids</taxon>
        <taxon>Fabales</taxon>
        <taxon>Fabaceae</taxon>
        <taxon>Papilionoideae</taxon>
        <taxon>50 kb inversion clade</taxon>
        <taxon>dalbergioids sensu lato</taxon>
        <taxon>Dalbergieae</taxon>
        <taxon>Pterocarpus clade</taxon>
        <taxon>Stylosanthes</taxon>
    </lineage>
</organism>
<comment type="caution">
    <text evidence="2">The sequence shown here is derived from an EMBL/GenBank/DDBJ whole genome shotgun (WGS) entry which is preliminary data.</text>
</comment>
<dbReference type="Pfam" id="PF07734">
    <property type="entry name" value="FBA_1"/>
    <property type="match status" value="1"/>
</dbReference>
<reference evidence="2 3" key="1">
    <citation type="journal article" date="2023" name="Plants (Basel)">
        <title>Bridging the Gap: Combining Genomics and Transcriptomics Approaches to Understand Stylosanthes scabra, an Orphan Legume from the Brazilian Caatinga.</title>
        <authorList>
            <person name="Ferreira-Neto J.R.C."/>
            <person name="da Silva M.D."/>
            <person name="Binneck E."/>
            <person name="de Melo N.F."/>
            <person name="da Silva R.H."/>
            <person name="de Melo A.L.T.M."/>
            <person name="Pandolfi V."/>
            <person name="Bustamante F.O."/>
            <person name="Brasileiro-Vidal A.C."/>
            <person name="Benko-Iseppon A.M."/>
        </authorList>
    </citation>
    <scope>NUCLEOTIDE SEQUENCE [LARGE SCALE GENOMIC DNA]</scope>
    <source>
        <tissue evidence="2">Leaves</tissue>
    </source>
</reference>
<dbReference type="SMART" id="SM00256">
    <property type="entry name" value="FBOX"/>
    <property type="match status" value="1"/>
</dbReference>
<gene>
    <name evidence="2" type="ORF">PIB30_024391</name>
</gene>
<dbReference type="EMBL" id="JASCZI010060502">
    <property type="protein sequence ID" value="MED6133017.1"/>
    <property type="molecule type" value="Genomic_DNA"/>
</dbReference>
<dbReference type="Pfam" id="PF00646">
    <property type="entry name" value="F-box"/>
    <property type="match status" value="1"/>
</dbReference>
<protein>
    <recommendedName>
        <fullName evidence="1">F-box domain-containing protein</fullName>
    </recommendedName>
</protein>
<dbReference type="InterPro" id="IPR006527">
    <property type="entry name" value="F-box-assoc_dom_typ1"/>
</dbReference>
<dbReference type="PROSITE" id="PS50181">
    <property type="entry name" value="FBOX"/>
    <property type="match status" value="1"/>
</dbReference>
<evidence type="ECO:0000259" key="1">
    <source>
        <dbReference type="PROSITE" id="PS50181"/>
    </source>
</evidence>
<sequence length="388" mass="44406">MKAHRERCKLVRPTLPVLPGEIIVEILLRLPVKALLRFKRVCKSWRTLISSPKFAMDNFRQHSSANRNLPSHLIYSNKHYEYQRLGLLSLQPLFEATPSGVASFVHFGIDFCIGEKFGNDELIIRGSCNGLLCLHHLPSSRFCLLNPATKSVSRCFRSELGPPSFYFGFGYDHVHDKYKLVTVHGHEQDLTQIFTFGANSWTNGPKFPYPVYAGLTGKIGRFLSGTTGTLNWMAKVKEWVIISFDLANETFGEVSLPCLSGVDHNTRDPELQVSLNCLSFTIQKETMFEVWMMKEHGVWESWIMISRVNLLRHYYNNLIPLFISERYVLLLVYPFVRTLVMYNCDDGMFSYPLMVDTSDGCILSATHFQGKFYAADFVHHESLVSPPQ</sequence>
<dbReference type="InterPro" id="IPR036047">
    <property type="entry name" value="F-box-like_dom_sf"/>
</dbReference>
<feature type="domain" description="F-box" evidence="1">
    <location>
        <begin position="12"/>
        <end position="62"/>
    </location>
</feature>
<dbReference type="InterPro" id="IPR017451">
    <property type="entry name" value="F-box-assoc_interact_dom"/>
</dbReference>
<dbReference type="Gene3D" id="1.20.1280.50">
    <property type="match status" value="1"/>
</dbReference>
<dbReference type="CDD" id="cd22157">
    <property type="entry name" value="F-box_AtFBW1-like"/>
    <property type="match status" value="1"/>
</dbReference>
<evidence type="ECO:0000313" key="3">
    <source>
        <dbReference type="Proteomes" id="UP001341840"/>
    </source>
</evidence>
<proteinExistence type="predicted"/>
<accession>A0ABU6S9R2</accession>
<dbReference type="PANTHER" id="PTHR31672:SF13">
    <property type="entry name" value="F-BOX PROTEIN CPR30-LIKE"/>
    <property type="match status" value="1"/>
</dbReference>
<dbReference type="InterPro" id="IPR001810">
    <property type="entry name" value="F-box_dom"/>
</dbReference>